<dbReference type="RefSeq" id="WP_206252260.1">
    <property type="nucleotide sequence ID" value="NZ_CP071060.1"/>
</dbReference>
<name>A0ABX7LZW1_9RHOO</name>
<dbReference type="CDD" id="cd02230">
    <property type="entry name" value="cupin_HP0902-like"/>
    <property type="match status" value="1"/>
</dbReference>
<dbReference type="EMBL" id="CP071060">
    <property type="protein sequence ID" value="QSI75051.1"/>
    <property type="molecule type" value="Genomic_DNA"/>
</dbReference>
<accession>A0ABX7LZW1</accession>
<sequence length="110" mass="11892">MAIHHASPGELIDIRPRQGKIEGALSKALYKSKGLEVFRLFLVAGKVIPEHRVPGELTVQCLEGIVEFTAAGSSRIMRQGDLICLEGGEPHALKGVEDGSVLVTLLLDHR</sequence>
<dbReference type="InterPro" id="IPR011051">
    <property type="entry name" value="RmlC_Cupin_sf"/>
</dbReference>
<proteinExistence type="predicted"/>
<dbReference type="Proteomes" id="UP000663570">
    <property type="component" value="Chromosome"/>
</dbReference>
<gene>
    <name evidence="2" type="ORF">JY500_10955</name>
</gene>
<reference evidence="2 3" key="1">
    <citation type="submission" date="2021-02" db="EMBL/GenBank/DDBJ databases">
        <title>Niveibacterium changnyeongensis HC41.</title>
        <authorList>
            <person name="Kang M."/>
        </authorList>
    </citation>
    <scope>NUCLEOTIDE SEQUENCE [LARGE SCALE GENOMIC DNA]</scope>
    <source>
        <strain evidence="2 3">HC41</strain>
    </source>
</reference>
<dbReference type="InterPro" id="IPR013096">
    <property type="entry name" value="Cupin_2"/>
</dbReference>
<dbReference type="PANTHER" id="PTHR37694:SF1">
    <property type="entry name" value="SLR8022 PROTEIN"/>
    <property type="match status" value="1"/>
</dbReference>
<feature type="domain" description="Cupin type-2" evidence="1">
    <location>
        <begin position="44"/>
        <end position="102"/>
    </location>
</feature>
<dbReference type="Pfam" id="PF07883">
    <property type="entry name" value="Cupin_2"/>
    <property type="match status" value="1"/>
</dbReference>
<evidence type="ECO:0000259" key="1">
    <source>
        <dbReference type="Pfam" id="PF07883"/>
    </source>
</evidence>
<organism evidence="2 3">
    <name type="scientific">Niveibacterium microcysteis</name>
    <dbReference type="NCBI Taxonomy" id="2811415"/>
    <lineage>
        <taxon>Bacteria</taxon>
        <taxon>Pseudomonadati</taxon>
        <taxon>Pseudomonadota</taxon>
        <taxon>Betaproteobacteria</taxon>
        <taxon>Rhodocyclales</taxon>
        <taxon>Rhodocyclaceae</taxon>
        <taxon>Niveibacterium</taxon>
    </lineage>
</organism>
<dbReference type="InterPro" id="IPR014710">
    <property type="entry name" value="RmlC-like_jellyroll"/>
</dbReference>
<keyword evidence="3" id="KW-1185">Reference proteome</keyword>
<evidence type="ECO:0000313" key="2">
    <source>
        <dbReference type="EMBL" id="QSI75051.1"/>
    </source>
</evidence>
<evidence type="ECO:0000313" key="3">
    <source>
        <dbReference type="Proteomes" id="UP000663570"/>
    </source>
</evidence>
<dbReference type="Gene3D" id="2.60.120.10">
    <property type="entry name" value="Jelly Rolls"/>
    <property type="match status" value="1"/>
</dbReference>
<protein>
    <submittedName>
        <fullName evidence="2">Cupin domain-containing protein</fullName>
    </submittedName>
</protein>
<dbReference type="SUPFAM" id="SSF51182">
    <property type="entry name" value="RmlC-like cupins"/>
    <property type="match status" value="1"/>
</dbReference>
<dbReference type="PANTHER" id="PTHR37694">
    <property type="entry name" value="SLR8022 PROTEIN"/>
    <property type="match status" value="1"/>
</dbReference>